<proteinExistence type="inferred from homology"/>
<keyword evidence="7" id="KW-1185">Reference proteome</keyword>
<dbReference type="Proteomes" id="UP000650511">
    <property type="component" value="Unassembled WGS sequence"/>
</dbReference>
<comment type="cofactor">
    <cofactor evidence="2">
        <name>Fe cation</name>
        <dbReference type="ChEBI" id="CHEBI:24875"/>
    </cofactor>
    <text evidence="2">Binds 1 Fe cation per subunit.</text>
</comment>
<evidence type="ECO:0008006" key="8">
    <source>
        <dbReference type="Google" id="ProtNLM"/>
    </source>
</evidence>
<dbReference type="GO" id="GO:0046872">
    <property type="term" value="F:metal ion binding"/>
    <property type="evidence" value="ECO:0007669"/>
    <property type="project" value="UniProtKB-KW"/>
</dbReference>
<evidence type="ECO:0000313" key="7">
    <source>
        <dbReference type="Proteomes" id="UP000650511"/>
    </source>
</evidence>
<feature type="binding site" evidence="2">
    <location>
        <position position="78"/>
    </location>
    <ligand>
        <name>Fe cation</name>
        <dbReference type="ChEBI" id="CHEBI:24875"/>
    </ligand>
</feature>
<feature type="domain" description="Pirin C-terminal" evidence="5">
    <location>
        <begin position="230"/>
        <end position="313"/>
    </location>
</feature>
<keyword evidence="2" id="KW-0408">Iron</keyword>
<feature type="binding site" evidence="2">
    <location>
        <position position="76"/>
    </location>
    <ligand>
        <name>Fe cation</name>
        <dbReference type="ChEBI" id="CHEBI:24875"/>
    </ligand>
</feature>
<evidence type="ECO:0000256" key="2">
    <source>
        <dbReference type="PIRSR" id="PIRSR006232-1"/>
    </source>
</evidence>
<dbReference type="InterPro" id="IPR012093">
    <property type="entry name" value="Pirin"/>
</dbReference>
<comment type="caution">
    <text evidence="6">The sequence shown here is derived from an EMBL/GenBank/DDBJ whole genome shotgun (WGS) entry which is preliminary data.</text>
</comment>
<evidence type="ECO:0000259" key="5">
    <source>
        <dbReference type="Pfam" id="PF05726"/>
    </source>
</evidence>
<feature type="binding site" evidence="2">
    <location>
        <position position="120"/>
    </location>
    <ligand>
        <name>Fe cation</name>
        <dbReference type="ChEBI" id="CHEBI:24875"/>
    </ligand>
</feature>
<dbReference type="PANTHER" id="PTHR13903">
    <property type="entry name" value="PIRIN-RELATED"/>
    <property type="match status" value="1"/>
</dbReference>
<evidence type="ECO:0000313" key="6">
    <source>
        <dbReference type="EMBL" id="GGI08612.1"/>
    </source>
</evidence>
<dbReference type="InterPro" id="IPR003829">
    <property type="entry name" value="Pirin_N_dom"/>
</dbReference>
<accession>A0A8J3AAH5</accession>
<gene>
    <name evidence="6" type="ORF">GCM10011354_29950</name>
</gene>
<dbReference type="InterPro" id="IPR011051">
    <property type="entry name" value="RmlC_Cupin_sf"/>
</dbReference>
<organism evidence="6 7">
    <name type="scientific">Egicoccus halophilus</name>
    <dbReference type="NCBI Taxonomy" id="1670830"/>
    <lineage>
        <taxon>Bacteria</taxon>
        <taxon>Bacillati</taxon>
        <taxon>Actinomycetota</taxon>
        <taxon>Nitriliruptoria</taxon>
        <taxon>Egicoccales</taxon>
        <taxon>Egicoccaceae</taxon>
        <taxon>Egicoccus</taxon>
    </lineage>
</organism>
<reference evidence="6" key="1">
    <citation type="journal article" date="2014" name="Int. J. Syst. Evol. Microbiol.">
        <title>Complete genome sequence of Corynebacterium casei LMG S-19264T (=DSM 44701T), isolated from a smear-ripened cheese.</title>
        <authorList>
            <consortium name="US DOE Joint Genome Institute (JGI-PGF)"/>
            <person name="Walter F."/>
            <person name="Albersmeier A."/>
            <person name="Kalinowski J."/>
            <person name="Ruckert C."/>
        </authorList>
    </citation>
    <scope>NUCLEOTIDE SEQUENCE</scope>
    <source>
        <strain evidence="6">CGMCC 1.14988</strain>
    </source>
</reference>
<evidence type="ECO:0000259" key="4">
    <source>
        <dbReference type="Pfam" id="PF02678"/>
    </source>
</evidence>
<dbReference type="CDD" id="cd02909">
    <property type="entry name" value="cupin_pirin_N"/>
    <property type="match status" value="1"/>
</dbReference>
<keyword evidence="2" id="KW-0479">Metal-binding</keyword>
<reference evidence="6" key="2">
    <citation type="submission" date="2020-09" db="EMBL/GenBank/DDBJ databases">
        <authorList>
            <person name="Sun Q."/>
            <person name="Zhou Y."/>
        </authorList>
    </citation>
    <scope>NUCLEOTIDE SEQUENCE</scope>
    <source>
        <strain evidence="6">CGMCC 1.14988</strain>
    </source>
</reference>
<dbReference type="EMBL" id="BMHA01000012">
    <property type="protein sequence ID" value="GGI08612.1"/>
    <property type="molecule type" value="Genomic_DNA"/>
</dbReference>
<dbReference type="InterPro" id="IPR008778">
    <property type="entry name" value="Pirin_C_dom"/>
</dbReference>
<dbReference type="Gene3D" id="2.60.120.10">
    <property type="entry name" value="Jelly Rolls"/>
    <property type="match status" value="2"/>
</dbReference>
<dbReference type="Pfam" id="PF02678">
    <property type="entry name" value="Pirin"/>
    <property type="match status" value="1"/>
</dbReference>
<dbReference type="RefSeq" id="WP_205745255.1">
    <property type="nucleotide sequence ID" value="NZ_BMHA01000012.1"/>
</dbReference>
<evidence type="ECO:0000256" key="3">
    <source>
        <dbReference type="RuleBase" id="RU003457"/>
    </source>
</evidence>
<dbReference type="SUPFAM" id="SSF51182">
    <property type="entry name" value="RmlC-like cupins"/>
    <property type="match status" value="1"/>
</dbReference>
<sequence length="346" mass="38057">MILSDDLVLQTVALDRVWQTVDPFLFCVHHDDDYPEGDDEFGPCAPLTGRNLGMDFSGRDGWSMYHGMQVPGFPQHPHRGFETISFMRKGYMDHADSLGAAARFGRGDVQWMTAGSGIVHAEMFPLLDKQASNETELFQIWINLPSTDKMVEPHFRMLWNHEIPQHTLLDAAGRPTEVTVVAGQLVAGHRAPAPPPHSWASRPDTDVGIYHAAISPEGSWTLGPAAHPRTVRTLYVFAGGSVRIGGTEVTGGHAAVVRSEVPVTLTDTGDGTEVLVLQGRPIGEPVVQYGPFVMNTKAQIQQAYADYQQTWFGGWPWPDDDPNHGGDLRRFARHADGRVEEYAVAG</sequence>
<feature type="domain" description="Pirin N-terminal" evidence="4">
    <location>
        <begin position="69"/>
        <end position="142"/>
    </location>
</feature>
<name>A0A8J3AAH5_9ACTN</name>
<dbReference type="Pfam" id="PF05726">
    <property type="entry name" value="Pirin_C"/>
    <property type="match status" value="1"/>
</dbReference>
<feature type="binding site" evidence="2">
    <location>
        <position position="122"/>
    </location>
    <ligand>
        <name>Fe cation</name>
        <dbReference type="ChEBI" id="CHEBI:24875"/>
    </ligand>
</feature>
<dbReference type="PANTHER" id="PTHR13903:SF8">
    <property type="entry name" value="PIRIN"/>
    <property type="match status" value="1"/>
</dbReference>
<dbReference type="AlphaFoldDB" id="A0A8J3AAH5"/>
<comment type="similarity">
    <text evidence="1 3">Belongs to the pirin family.</text>
</comment>
<dbReference type="InterPro" id="IPR014710">
    <property type="entry name" value="RmlC-like_jellyroll"/>
</dbReference>
<evidence type="ECO:0000256" key="1">
    <source>
        <dbReference type="ARBA" id="ARBA00008416"/>
    </source>
</evidence>
<protein>
    <recommendedName>
        <fullName evidence="8">Pirin</fullName>
    </recommendedName>
</protein>